<dbReference type="Proteomes" id="UP000271631">
    <property type="component" value="Unassembled WGS sequence"/>
</dbReference>
<dbReference type="EMBL" id="RBUQ01000166">
    <property type="protein sequence ID" value="RMV36877.1"/>
    <property type="molecule type" value="Genomic_DNA"/>
</dbReference>
<protein>
    <submittedName>
        <fullName evidence="2">Uncharacterized protein</fullName>
    </submittedName>
</protein>
<reference evidence="2 3" key="1">
    <citation type="submission" date="2018-08" db="EMBL/GenBank/DDBJ databases">
        <title>Recombination of ecologically and evolutionarily significant loci maintains genetic cohesion in the Pseudomonas syringae species complex.</title>
        <authorList>
            <person name="Dillon M."/>
            <person name="Thakur S."/>
            <person name="Almeida R.N.D."/>
            <person name="Weir B.S."/>
            <person name="Guttman D.S."/>
        </authorList>
    </citation>
    <scope>NUCLEOTIDE SEQUENCE [LARGE SCALE GENOMIC DNA]</scope>
    <source>
        <strain evidence="2 3">ICMP 11281</strain>
    </source>
</reference>
<name>A0A3M6BZQ0_PSEYM</name>
<sequence>MLRRAPVARHDVRAAKAPFQLAINRHQTHLAPRRGQADVTGHRQRPGGKGAGRCGLGHAQPGHHANALATVLLGHPVEAVPDTLRQTGCGEEEQLHAREESLTQLGVLLQRVDQLFPAFGHGQVGCRRDFLEVAQGFGKALNSRFAIVEIERAAVVEHDTEVMTAAEGMIPRQPVHQHRRLFAEHREGLQQHLLIGTQHTLSGNHCFGQFGRARGEKKLGNAVRPAGHERSVGFAAARLFKQAGKARMTPAIQLSAYRNDRCVSRYDSIDGALERRGIADKHQAWL</sequence>
<evidence type="ECO:0000256" key="1">
    <source>
        <dbReference type="SAM" id="MobiDB-lite"/>
    </source>
</evidence>
<evidence type="ECO:0000313" key="2">
    <source>
        <dbReference type="EMBL" id="RMV36877.1"/>
    </source>
</evidence>
<gene>
    <name evidence="2" type="ORF">ALP13_02184</name>
</gene>
<dbReference type="AlphaFoldDB" id="A0A3M6BZQ0"/>
<comment type="caution">
    <text evidence="2">The sequence shown here is derived from an EMBL/GenBank/DDBJ whole genome shotgun (WGS) entry which is preliminary data.</text>
</comment>
<organism evidence="2 3">
    <name type="scientific">Pseudomonas syringae pv. maculicola</name>
    <dbReference type="NCBI Taxonomy" id="59511"/>
    <lineage>
        <taxon>Bacteria</taxon>
        <taxon>Pseudomonadati</taxon>
        <taxon>Pseudomonadota</taxon>
        <taxon>Gammaproteobacteria</taxon>
        <taxon>Pseudomonadales</taxon>
        <taxon>Pseudomonadaceae</taxon>
        <taxon>Pseudomonas</taxon>
    </lineage>
</organism>
<proteinExistence type="predicted"/>
<feature type="region of interest" description="Disordered" evidence="1">
    <location>
        <begin position="30"/>
        <end position="53"/>
    </location>
</feature>
<evidence type="ECO:0000313" key="3">
    <source>
        <dbReference type="Proteomes" id="UP000271631"/>
    </source>
</evidence>
<accession>A0A3M6BZQ0</accession>